<evidence type="ECO:0000313" key="2">
    <source>
        <dbReference type="EMBL" id="MPN23837.1"/>
    </source>
</evidence>
<name>A0A645GA95_9ZZZZ</name>
<gene>
    <name evidence="2" type="ORF">SDC9_171230</name>
</gene>
<organism evidence="2">
    <name type="scientific">bioreactor metagenome</name>
    <dbReference type="NCBI Taxonomy" id="1076179"/>
    <lineage>
        <taxon>unclassified sequences</taxon>
        <taxon>metagenomes</taxon>
        <taxon>ecological metagenomes</taxon>
    </lineage>
</organism>
<keyword evidence="1" id="KW-0175">Coiled coil</keyword>
<comment type="caution">
    <text evidence="2">The sequence shown here is derived from an EMBL/GenBank/DDBJ whole genome shotgun (WGS) entry which is preliminary data.</text>
</comment>
<dbReference type="AlphaFoldDB" id="A0A645GA95"/>
<proteinExistence type="predicted"/>
<sequence length="75" mass="8432">MSQPKEEKPEIPVSPLAVQIKKRDAQGARAHQDTASVHVMALESEYSKLKEELADTQKTVETLKRVVAEYSKKQP</sequence>
<feature type="coiled-coil region" evidence="1">
    <location>
        <begin position="39"/>
        <end position="73"/>
    </location>
</feature>
<accession>A0A645GA95</accession>
<dbReference type="EMBL" id="VSSQ01072457">
    <property type="protein sequence ID" value="MPN23837.1"/>
    <property type="molecule type" value="Genomic_DNA"/>
</dbReference>
<reference evidence="2" key="1">
    <citation type="submission" date="2019-08" db="EMBL/GenBank/DDBJ databases">
        <authorList>
            <person name="Kucharzyk K."/>
            <person name="Murdoch R.W."/>
            <person name="Higgins S."/>
            <person name="Loffler F."/>
        </authorList>
    </citation>
    <scope>NUCLEOTIDE SEQUENCE</scope>
</reference>
<evidence type="ECO:0000256" key="1">
    <source>
        <dbReference type="SAM" id="Coils"/>
    </source>
</evidence>
<protein>
    <submittedName>
        <fullName evidence="2">Uncharacterized protein</fullName>
    </submittedName>
</protein>